<dbReference type="RefSeq" id="WP_129435511.1">
    <property type="nucleotide sequence ID" value="NZ_SBKO01000002.1"/>
</dbReference>
<organism evidence="3 4">
    <name type="scientific">Flavobacterium amnicola</name>
    <dbReference type="NCBI Taxonomy" id="2506422"/>
    <lineage>
        <taxon>Bacteria</taxon>
        <taxon>Pseudomonadati</taxon>
        <taxon>Bacteroidota</taxon>
        <taxon>Flavobacteriia</taxon>
        <taxon>Flavobacteriales</taxon>
        <taxon>Flavobacteriaceae</taxon>
        <taxon>Flavobacterium</taxon>
    </lineage>
</organism>
<keyword evidence="4" id="KW-1185">Reference proteome</keyword>
<protein>
    <submittedName>
        <fullName evidence="3">Response regulator</fullName>
    </submittedName>
</protein>
<dbReference type="PANTHER" id="PTHR44520:SF2">
    <property type="entry name" value="RESPONSE REGULATOR RCP1"/>
    <property type="match status" value="1"/>
</dbReference>
<dbReference type="PANTHER" id="PTHR44520">
    <property type="entry name" value="RESPONSE REGULATOR RCP1-RELATED"/>
    <property type="match status" value="1"/>
</dbReference>
<dbReference type="AlphaFoldDB" id="A0A4Q1K1Z4"/>
<dbReference type="GO" id="GO:0000160">
    <property type="term" value="P:phosphorelay signal transduction system"/>
    <property type="evidence" value="ECO:0007669"/>
    <property type="project" value="InterPro"/>
</dbReference>
<evidence type="ECO:0000256" key="1">
    <source>
        <dbReference type="PROSITE-ProRule" id="PRU00169"/>
    </source>
</evidence>
<keyword evidence="1" id="KW-0597">Phosphoprotein</keyword>
<accession>A0A4Q1K1Z4</accession>
<dbReference type="SUPFAM" id="SSF52172">
    <property type="entry name" value="CheY-like"/>
    <property type="match status" value="1"/>
</dbReference>
<dbReference type="Pfam" id="PF00072">
    <property type="entry name" value="Response_reg"/>
    <property type="match status" value="1"/>
</dbReference>
<reference evidence="4" key="1">
    <citation type="submission" date="2019-01" db="EMBL/GenBank/DDBJ databases">
        <title>Cytophagaceae bacterium strain CAR-16.</title>
        <authorList>
            <person name="Chen W.-M."/>
        </authorList>
    </citation>
    <scope>NUCLEOTIDE SEQUENCE [LARGE SCALE GENOMIC DNA]</scope>
    <source>
        <strain evidence="4">LLJ-11</strain>
    </source>
</reference>
<proteinExistence type="predicted"/>
<name>A0A4Q1K1Z4_9FLAO</name>
<dbReference type="InterPro" id="IPR011006">
    <property type="entry name" value="CheY-like_superfamily"/>
</dbReference>
<feature type="domain" description="Response regulatory" evidence="2">
    <location>
        <begin position="6"/>
        <end position="133"/>
    </location>
</feature>
<dbReference type="PROSITE" id="PS50110">
    <property type="entry name" value="RESPONSE_REGULATORY"/>
    <property type="match status" value="1"/>
</dbReference>
<dbReference type="Proteomes" id="UP000290283">
    <property type="component" value="Unassembled WGS sequence"/>
</dbReference>
<evidence type="ECO:0000259" key="2">
    <source>
        <dbReference type="PROSITE" id="PS50110"/>
    </source>
</evidence>
<feature type="modified residue" description="4-aspartylphosphate" evidence="1">
    <location>
        <position position="63"/>
    </location>
</feature>
<dbReference type="EMBL" id="SBKO01000002">
    <property type="protein sequence ID" value="RXR19053.1"/>
    <property type="molecule type" value="Genomic_DNA"/>
</dbReference>
<sequence>MEKINTICLIDDDMIFRYLTQTIITKTHLVKDIDAFSNGLDAINFLKAVSVNDGKLPDIILLDLFMPIMDGWGFLKEYEKLQPKLSKKIPIYIVTSSIDPADIQKSKAINLVIDFIVKPMTKETFLQIMHSHTTNKFH</sequence>
<dbReference type="InterPro" id="IPR052893">
    <property type="entry name" value="TCS_response_regulator"/>
</dbReference>
<comment type="caution">
    <text evidence="3">The sequence shown here is derived from an EMBL/GenBank/DDBJ whole genome shotgun (WGS) entry which is preliminary data.</text>
</comment>
<dbReference type="OrthoDB" id="673128at2"/>
<dbReference type="SMART" id="SM00448">
    <property type="entry name" value="REC"/>
    <property type="match status" value="1"/>
</dbReference>
<dbReference type="InterPro" id="IPR001789">
    <property type="entry name" value="Sig_transdc_resp-reg_receiver"/>
</dbReference>
<gene>
    <name evidence="3" type="ORF">EQG63_06300</name>
</gene>
<evidence type="ECO:0000313" key="3">
    <source>
        <dbReference type="EMBL" id="RXR19053.1"/>
    </source>
</evidence>
<evidence type="ECO:0000313" key="4">
    <source>
        <dbReference type="Proteomes" id="UP000290283"/>
    </source>
</evidence>
<dbReference type="Gene3D" id="3.40.50.2300">
    <property type="match status" value="1"/>
</dbReference>